<dbReference type="Gene3D" id="1.20.1530.20">
    <property type="match status" value="1"/>
</dbReference>
<evidence type="ECO:0000259" key="5">
    <source>
        <dbReference type="Pfam" id="PF00999"/>
    </source>
</evidence>
<comment type="subcellular location">
    <subcellularLocation>
        <location evidence="1">Membrane</location>
        <topology evidence="1">Multi-pass membrane protein</topology>
    </subcellularLocation>
</comment>
<comment type="caution">
    <text evidence="6">The sequence shown here is derived from an EMBL/GenBank/DDBJ whole genome shotgun (WGS) entry which is preliminary data.</text>
</comment>
<keyword evidence="2" id="KW-0812">Transmembrane</keyword>
<evidence type="ECO:0000256" key="1">
    <source>
        <dbReference type="ARBA" id="ARBA00004141"/>
    </source>
</evidence>
<accession>A0A3R9PJR3</accession>
<dbReference type="EMBL" id="RBVX01000016">
    <property type="protein sequence ID" value="RSL32309.1"/>
    <property type="molecule type" value="Genomic_DNA"/>
</dbReference>
<gene>
    <name evidence="6" type="ORF">D7Z54_16805</name>
</gene>
<organism evidence="6 7">
    <name type="scientific">Salibacterium salarium</name>
    <dbReference type="NCBI Taxonomy" id="284579"/>
    <lineage>
        <taxon>Bacteria</taxon>
        <taxon>Bacillati</taxon>
        <taxon>Bacillota</taxon>
        <taxon>Bacilli</taxon>
        <taxon>Bacillales</taxon>
        <taxon>Bacillaceae</taxon>
    </lineage>
</organism>
<name>A0A3R9PJR3_9BACI</name>
<dbReference type="OrthoDB" id="9781411at2"/>
<dbReference type="GO" id="GO:1902600">
    <property type="term" value="P:proton transmembrane transport"/>
    <property type="evidence" value="ECO:0007669"/>
    <property type="project" value="InterPro"/>
</dbReference>
<dbReference type="GO" id="GO:0015297">
    <property type="term" value="F:antiporter activity"/>
    <property type="evidence" value="ECO:0007669"/>
    <property type="project" value="InterPro"/>
</dbReference>
<dbReference type="InterPro" id="IPR038770">
    <property type="entry name" value="Na+/solute_symporter_sf"/>
</dbReference>
<evidence type="ECO:0000256" key="2">
    <source>
        <dbReference type="ARBA" id="ARBA00022692"/>
    </source>
</evidence>
<evidence type="ECO:0000313" key="6">
    <source>
        <dbReference type="EMBL" id="RSL32309.1"/>
    </source>
</evidence>
<dbReference type="Proteomes" id="UP000275076">
    <property type="component" value="Unassembled WGS sequence"/>
</dbReference>
<keyword evidence="3" id="KW-1133">Transmembrane helix</keyword>
<dbReference type="AlphaFoldDB" id="A0A3R9PJR3"/>
<sequence>MLLVIGKNLFSNSGVAIYLKLSEVLEAFLTGIMLAEAKKSETIEPLVLPVRELTLPLFFLWFGNPD</sequence>
<evidence type="ECO:0000256" key="3">
    <source>
        <dbReference type="ARBA" id="ARBA00022989"/>
    </source>
</evidence>
<dbReference type="InterPro" id="IPR006153">
    <property type="entry name" value="Cation/H_exchanger_TM"/>
</dbReference>
<dbReference type="GO" id="GO:0016020">
    <property type="term" value="C:membrane"/>
    <property type="evidence" value="ECO:0007669"/>
    <property type="project" value="UniProtKB-SubCell"/>
</dbReference>
<evidence type="ECO:0000313" key="7">
    <source>
        <dbReference type="Proteomes" id="UP000275076"/>
    </source>
</evidence>
<evidence type="ECO:0000256" key="4">
    <source>
        <dbReference type="ARBA" id="ARBA00023136"/>
    </source>
</evidence>
<feature type="domain" description="Cation/H+ exchanger transmembrane" evidence="5">
    <location>
        <begin position="10"/>
        <end position="63"/>
    </location>
</feature>
<proteinExistence type="predicted"/>
<reference evidence="6 7" key="1">
    <citation type="submission" date="2018-10" db="EMBL/GenBank/DDBJ databases">
        <title>Draft genome sequence of Bacillus salarius IM0101, isolated from a hypersaline soil in Inner Mongolia, China.</title>
        <authorList>
            <person name="Yamprayoonswat W."/>
            <person name="Boonvisut S."/>
            <person name="Jumpathong W."/>
            <person name="Sittihan S."/>
            <person name="Ruangsuj P."/>
            <person name="Wanthongcharoen S."/>
            <person name="Thongpramul N."/>
            <person name="Pimmason S."/>
            <person name="Yu B."/>
            <person name="Yasawong M."/>
        </authorList>
    </citation>
    <scope>NUCLEOTIDE SEQUENCE [LARGE SCALE GENOMIC DNA]</scope>
    <source>
        <strain evidence="6 7">IM0101</strain>
    </source>
</reference>
<keyword evidence="7" id="KW-1185">Reference proteome</keyword>
<protein>
    <recommendedName>
        <fullName evidence="5">Cation/H+ exchanger transmembrane domain-containing protein</fullName>
    </recommendedName>
</protein>
<dbReference type="Pfam" id="PF00999">
    <property type="entry name" value="Na_H_Exchanger"/>
    <property type="match status" value="1"/>
</dbReference>
<keyword evidence="4" id="KW-0472">Membrane</keyword>